<sequence>MVLARVHVVLGRAGQGRRVKAMSVFAREYTDIPFDSRRSPVFGTRGACASSQPLASEAGLKVLREGGNAADACVAMAAALAVTEPCSTGIGGDAFCLFYNSETKKVKCVLGNGRSPAGLTREVLEDRGHRSGVPPQDALNVTVPGAAACWCDVAEAFGTLPMSDLLGPATELAREGFAVTPITAYQWKNAAHQLLESQTSGEDLLVREARTGKLRAPLSGELFRNEKLARVLDELAERGKEGFYCGWIAESMVEAVASRGGVLSMDDLSSHASEFGDPISTTYRGIEVYQVPPPTQGIVALMALNLMEEKIAFDGKESYNRQVHRTEMSADRLHLDIECVRCAFAEAVKHVGDPGQYGETEQGKELANRHWHDVRNLVSKQFSRTKSASIDGARAANSFGGAGGQAAQDVRNALGSSHDTVYFCAVDRWGNGCSMINSTYMNFGTGIVPRGCGFSLQNRGHGFAPLECGEHPNLVGPSKRPYHTIIPGLATYPGGSSLYATFGVMGGFMQPQGHAQVLRNMFDLGMDPQQALDAPRFFVSVADYSAGENIFLTMSKQPKVFLESPIPEQEAEDLRNRGHNIVSGVQGMKRSIFGRGQIIRRDPKSGVLTAGSDPRADGCAMCF</sequence>
<protein>
    <submittedName>
        <fullName evidence="1">Gamma-glutamyltranspeptidase</fullName>
    </submittedName>
</protein>
<dbReference type="PANTHER" id="PTHR43881:SF1">
    <property type="entry name" value="GAMMA-GLUTAMYLTRANSPEPTIDASE (AFU_ORTHOLOGUE AFUA_4G13580)"/>
    <property type="match status" value="1"/>
</dbReference>
<evidence type="ECO:0000313" key="2">
    <source>
        <dbReference type="Proteomes" id="UP001472866"/>
    </source>
</evidence>
<dbReference type="Pfam" id="PF01019">
    <property type="entry name" value="G_glu_transpept"/>
    <property type="match status" value="1"/>
</dbReference>
<proteinExistence type="predicted"/>
<dbReference type="Gene3D" id="3.60.20.40">
    <property type="match status" value="1"/>
</dbReference>
<dbReference type="InterPro" id="IPR043137">
    <property type="entry name" value="GGT_ssub_C"/>
</dbReference>
<reference evidence="1 2" key="1">
    <citation type="submission" date="2024-03" db="EMBL/GenBank/DDBJ databases">
        <title>Complete genome sequence of the green alga Chloropicon roscoffensis RCC1871.</title>
        <authorList>
            <person name="Lemieux C."/>
            <person name="Pombert J.-F."/>
            <person name="Otis C."/>
            <person name="Turmel M."/>
        </authorList>
    </citation>
    <scope>NUCLEOTIDE SEQUENCE [LARGE SCALE GENOMIC DNA]</scope>
    <source>
        <strain evidence="1 2">RCC1871</strain>
    </source>
</reference>
<dbReference type="AlphaFoldDB" id="A0AAX4PB75"/>
<dbReference type="InterPro" id="IPR052896">
    <property type="entry name" value="GGT-like_enzyme"/>
</dbReference>
<accession>A0AAX4PB75</accession>
<organism evidence="1 2">
    <name type="scientific">Chloropicon roscoffensis</name>
    <dbReference type="NCBI Taxonomy" id="1461544"/>
    <lineage>
        <taxon>Eukaryota</taxon>
        <taxon>Viridiplantae</taxon>
        <taxon>Chlorophyta</taxon>
        <taxon>Chloropicophyceae</taxon>
        <taxon>Chloropicales</taxon>
        <taxon>Chloropicaceae</taxon>
        <taxon>Chloropicon</taxon>
    </lineage>
</organism>
<dbReference type="Proteomes" id="UP001472866">
    <property type="component" value="Chromosome 07"/>
</dbReference>
<dbReference type="EMBL" id="CP151507">
    <property type="protein sequence ID" value="WZN63261.1"/>
    <property type="molecule type" value="Genomic_DNA"/>
</dbReference>
<dbReference type="Gene3D" id="1.10.246.130">
    <property type="match status" value="1"/>
</dbReference>
<gene>
    <name evidence="1" type="ORF">HKI87_07g48090</name>
</gene>
<name>A0AAX4PB75_9CHLO</name>
<dbReference type="PANTHER" id="PTHR43881">
    <property type="entry name" value="GAMMA-GLUTAMYLTRANSPEPTIDASE (AFU_ORTHOLOGUE AFUA_4G13580)"/>
    <property type="match status" value="1"/>
</dbReference>
<dbReference type="InterPro" id="IPR029055">
    <property type="entry name" value="Ntn_hydrolases_N"/>
</dbReference>
<keyword evidence="2" id="KW-1185">Reference proteome</keyword>
<dbReference type="PRINTS" id="PR01210">
    <property type="entry name" value="GGTRANSPTASE"/>
</dbReference>
<evidence type="ECO:0000313" key="1">
    <source>
        <dbReference type="EMBL" id="WZN63261.1"/>
    </source>
</evidence>
<dbReference type="InterPro" id="IPR043138">
    <property type="entry name" value="GGT_lsub"/>
</dbReference>
<dbReference type="SUPFAM" id="SSF56235">
    <property type="entry name" value="N-terminal nucleophile aminohydrolases (Ntn hydrolases)"/>
    <property type="match status" value="1"/>
</dbReference>